<dbReference type="Pfam" id="PF07519">
    <property type="entry name" value="Tannase"/>
    <property type="match status" value="2"/>
</dbReference>
<dbReference type="SUPFAM" id="SSF53474">
    <property type="entry name" value="alpha/beta-Hydrolases"/>
    <property type="match status" value="1"/>
</dbReference>
<dbReference type="PANTHER" id="PTHR33938">
    <property type="entry name" value="FERULOYL ESTERASE B-RELATED"/>
    <property type="match status" value="1"/>
</dbReference>
<accession>A0A3D8QQ27</accession>
<dbReference type="Proteomes" id="UP000256328">
    <property type="component" value="Unassembled WGS sequence"/>
</dbReference>
<dbReference type="Gene3D" id="3.40.50.1820">
    <property type="entry name" value="alpha/beta hydrolase"/>
    <property type="match status" value="1"/>
</dbReference>
<dbReference type="EC" id="3.1.1.-" evidence="8"/>
<name>A0A3D8QQ27_9HELO</name>
<evidence type="ECO:0000256" key="2">
    <source>
        <dbReference type="ARBA" id="ARBA00022487"/>
    </source>
</evidence>
<sequence length="507" mass="53600">MSSKKIVQLALTLSQAVVGLASTLSITTECTASTFTFPVDQLFGTSSLGIIAAPVFNYTAVSVSPGTTVGGSYTVNFCNVTVTYTHPGWNDTIHATVWLPTQDKWNGRLQALGGGGYSASFGALYTTQAVAKGYVAIGTDAGHVAGDAASLTPNTWALTSPGNVNLYLLEDWGSRSLHEMAVIGKAVTEAFYGTEPVYSYFSGCSGGGRQALEIAQKYPEDFDGIIAAAPAINIESYWAAQVMRDLSTYPPACEIDAFTKAAIQVCDDLDGLQDGIIALPGATRQFTSAGATVVQAAWTGPRSQDGKTGWFGLNKDASLTSYYAATTCTSNLTCSAAPLGLFSSWITYFSAKNPDFDLGNMTDAQFFSYLTQSQDEYHSLVAAANPDLSGFRAAGGKMISWQGLADEAIPPNGTVAYFQQAPGVGHCQTTVGPNPNGAFDQLVAWVENAVVPETLTAVDTSGNTRNLCAWPLQQIYMGGNSSDPDSFNCTLATYPSFTADYPFYDSF</sequence>
<keyword evidence="5 8" id="KW-0378">Hydrolase</keyword>
<dbReference type="GO" id="GO:0046872">
    <property type="term" value="F:metal ion binding"/>
    <property type="evidence" value="ECO:0007669"/>
    <property type="project" value="UniProtKB-KW"/>
</dbReference>
<keyword evidence="3" id="KW-0479">Metal-binding</keyword>
<evidence type="ECO:0000256" key="1">
    <source>
        <dbReference type="ARBA" id="ARBA00006249"/>
    </source>
</evidence>
<keyword evidence="4 8" id="KW-0732">Signal</keyword>
<dbReference type="OrthoDB" id="3039123at2759"/>
<keyword evidence="10" id="KW-1185">Reference proteome</keyword>
<keyword evidence="6" id="KW-0106">Calcium</keyword>
<dbReference type="AlphaFoldDB" id="A0A3D8QQ27"/>
<dbReference type="EMBL" id="PDLN01000016">
    <property type="protein sequence ID" value="RDW63821.1"/>
    <property type="molecule type" value="Genomic_DNA"/>
</dbReference>
<feature type="signal peptide" evidence="8">
    <location>
        <begin position="1"/>
        <end position="21"/>
    </location>
</feature>
<evidence type="ECO:0000256" key="4">
    <source>
        <dbReference type="ARBA" id="ARBA00022729"/>
    </source>
</evidence>
<protein>
    <recommendedName>
        <fullName evidence="8">Carboxylic ester hydrolase</fullName>
        <ecNumber evidence="8">3.1.1.-</ecNumber>
    </recommendedName>
</protein>
<comment type="caution">
    <text evidence="9">The sequence shown here is derived from an EMBL/GenBank/DDBJ whole genome shotgun (WGS) entry which is preliminary data.</text>
</comment>
<keyword evidence="2" id="KW-0719">Serine esterase</keyword>
<organism evidence="9 10">
    <name type="scientific">Coleophoma crateriformis</name>
    <dbReference type="NCBI Taxonomy" id="565419"/>
    <lineage>
        <taxon>Eukaryota</taxon>
        <taxon>Fungi</taxon>
        <taxon>Dikarya</taxon>
        <taxon>Ascomycota</taxon>
        <taxon>Pezizomycotina</taxon>
        <taxon>Leotiomycetes</taxon>
        <taxon>Helotiales</taxon>
        <taxon>Dermateaceae</taxon>
        <taxon>Coleophoma</taxon>
    </lineage>
</organism>
<keyword evidence="7" id="KW-1015">Disulfide bond</keyword>
<evidence type="ECO:0000256" key="7">
    <source>
        <dbReference type="ARBA" id="ARBA00023157"/>
    </source>
</evidence>
<dbReference type="InterPro" id="IPR029058">
    <property type="entry name" value="AB_hydrolase_fold"/>
</dbReference>
<gene>
    <name evidence="9" type="ORF">BP5796_10323</name>
</gene>
<dbReference type="PANTHER" id="PTHR33938:SF8">
    <property type="entry name" value="CARBOXYLIC ESTER HYDROLASE"/>
    <property type="match status" value="1"/>
</dbReference>
<dbReference type="GO" id="GO:0030600">
    <property type="term" value="F:feruloyl esterase activity"/>
    <property type="evidence" value="ECO:0007669"/>
    <property type="project" value="UniProtKB-ARBA"/>
</dbReference>
<evidence type="ECO:0000256" key="5">
    <source>
        <dbReference type="ARBA" id="ARBA00022801"/>
    </source>
</evidence>
<feature type="chain" id="PRO_5017496704" description="Carboxylic ester hydrolase" evidence="8">
    <location>
        <begin position="22"/>
        <end position="507"/>
    </location>
</feature>
<evidence type="ECO:0000256" key="3">
    <source>
        <dbReference type="ARBA" id="ARBA00022723"/>
    </source>
</evidence>
<dbReference type="InterPro" id="IPR011118">
    <property type="entry name" value="Tannase/feruloyl_esterase"/>
</dbReference>
<reference evidence="9 10" key="1">
    <citation type="journal article" date="2018" name="IMA Fungus">
        <title>IMA Genome-F 9: Draft genome sequence of Annulohypoxylon stygium, Aspergillus mulundensis, Berkeleyomyces basicola (syn. Thielaviopsis basicola), Ceratocystis smalleyi, two Cercospora beticola strains, Coleophoma cylindrospora, Fusarium fracticaudum, Phialophora cf. hyalina, and Morchella septimelata.</title>
        <authorList>
            <person name="Wingfield B.D."/>
            <person name="Bills G.F."/>
            <person name="Dong Y."/>
            <person name="Huang W."/>
            <person name="Nel W.J."/>
            <person name="Swalarsk-Parry B.S."/>
            <person name="Vaghefi N."/>
            <person name="Wilken P.M."/>
            <person name="An Z."/>
            <person name="de Beer Z.W."/>
            <person name="De Vos L."/>
            <person name="Chen L."/>
            <person name="Duong T.A."/>
            <person name="Gao Y."/>
            <person name="Hammerbacher A."/>
            <person name="Kikkert J.R."/>
            <person name="Li Y."/>
            <person name="Li H."/>
            <person name="Li K."/>
            <person name="Li Q."/>
            <person name="Liu X."/>
            <person name="Ma X."/>
            <person name="Naidoo K."/>
            <person name="Pethybridge S.J."/>
            <person name="Sun J."/>
            <person name="Steenkamp E.T."/>
            <person name="van der Nest M.A."/>
            <person name="van Wyk S."/>
            <person name="Wingfield M.J."/>
            <person name="Xiong C."/>
            <person name="Yue Q."/>
            <person name="Zhang X."/>
        </authorList>
    </citation>
    <scope>NUCLEOTIDE SEQUENCE [LARGE SCALE GENOMIC DNA]</scope>
    <source>
        <strain evidence="9 10">BP5796</strain>
    </source>
</reference>
<evidence type="ECO:0000256" key="8">
    <source>
        <dbReference type="RuleBase" id="RU361238"/>
    </source>
</evidence>
<proteinExistence type="inferred from homology"/>
<evidence type="ECO:0000256" key="6">
    <source>
        <dbReference type="ARBA" id="ARBA00022837"/>
    </source>
</evidence>
<evidence type="ECO:0000313" key="10">
    <source>
        <dbReference type="Proteomes" id="UP000256328"/>
    </source>
</evidence>
<evidence type="ECO:0000313" key="9">
    <source>
        <dbReference type="EMBL" id="RDW63821.1"/>
    </source>
</evidence>
<comment type="similarity">
    <text evidence="1 8">Belongs to the tannase family.</text>
</comment>